<feature type="domain" description="AAA+ ATPase" evidence="1">
    <location>
        <begin position="370"/>
        <end position="519"/>
    </location>
</feature>
<protein>
    <recommendedName>
        <fullName evidence="1">AAA+ ATPase domain-containing protein</fullName>
    </recommendedName>
</protein>
<organism evidence="2 3">
    <name type="scientific">Streptomyces canus</name>
    <dbReference type="NCBI Taxonomy" id="58343"/>
    <lineage>
        <taxon>Bacteria</taxon>
        <taxon>Bacillati</taxon>
        <taxon>Actinomycetota</taxon>
        <taxon>Actinomycetes</taxon>
        <taxon>Kitasatosporales</taxon>
        <taxon>Streptomycetaceae</taxon>
        <taxon>Streptomyces</taxon>
        <taxon>Streptomyces aurantiacus group</taxon>
    </lineage>
</organism>
<gene>
    <name evidence="2" type="ORF">AQJ46_13335</name>
</gene>
<dbReference type="InterPro" id="IPR027417">
    <property type="entry name" value="P-loop_NTPase"/>
</dbReference>
<evidence type="ECO:0000313" key="3">
    <source>
        <dbReference type="Proteomes" id="UP000053669"/>
    </source>
</evidence>
<dbReference type="SUPFAM" id="SSF52540">
    <property type="entry name" value="P-loop containing nucleoside triphosphate hydrolases"/>
    <property type="match status" value="1"/>
</dbReference>
<dbReference type="Gene3D" id="3.40.50.300">
    <property type="entry name" value="P-loop containing nucleotide triphosphate hydrolases"/>
    <property type="match status" value="1"/>
</dbReference>
<dbReference type="SMART" id="SM00382">
    <property type="entry name" value="AAA"/>
    <property type="match status" value="1"/>
</dbReference>
<name>A0A117R5N1_9ACTN</name>
<comment type="caution">
    <text evidence="2">The sequence shown here is derived from an EMBL/GenBank/DDBJ whole genome shotgun (WGS) entry which is preliminary data.</text>
</comment>
<accession>A0A117R5N1</accession>
<dbReference type="InterPro" id="IPR003593">
    <property type="entry name" value="AAA+_ATPase"/>
</dbReference>
<reference evidence="2 3" key="1">
    <citation type="submission" date="2015-10" db="EMBL/GenBank/DDBJ databases">
        <title>Draft genome sequence of Streptomyces canus DSM 40017, type strain for the species Streptomyces canus.</title>
        <authorList>
            <person name="Ruckert C."/>
            <person name="Winkler A."/>
            <person name="Kalinowski J."/>
            <person name="Kampfer P."/>
            <person name="Glaeser S."/>
        </authorList>
    </citation>
    <scope>NUCLEOTIDE SEQUENCE [LARGE SCALE GENOMIC DNA]</scope>
    <source>
        <strain evidence="2 3">DSM 40017</strain>
    </source>
</reference>
<dbReference type="EMBL" id="LMWU01000013">
    <property type="protein sequence ID" value="KUN72431.1"/>
    <property type="molecule type" value="Genomic_DNA"/>
</dbReference>
<dbReference type="AlphaFoldDB" id="A0A117R5N1"/>
<dbReference type="STRING" id="58343.AQJ46_13335"/>
<evidence type="ECO:0000259" key="1">
    <source>
        <dbReference type="SMART" id="SM00382"/>
    </source>
</evidence>
<dbReference type="Proteomes" id="UP000053669">
    <property type="component" value="Unassembled WGS sequence"/>
</dbReference>
<evidence type="ECO:0000313" key="2">
    <source>
        <dbReference type="EMBL" id="KUN72431.1"/>
    </source>
</evidence>
<dbReference type="RefSeq" id="WP_059205753.1">
    <property type="nucleotide sequence ID" value="NZ_KQ948658.1"/>
</dbReference>
<sequence>MTGPVADFCVALGRLVSDCRIPQRDIAAALGLSISSVSELLGGRRRKVPDWGVVRTIVRLCAEQNTGGGAAPSGMSLDVRWWKSRHAELERTAEKARERVAGVPAPVASGPPSVPMPDAMACAGMDVQEALHLLTEGRVEATVAVDALLSVPQGERNPPRLLTGLLADFPDRVRAAQGVRRAALIQATRVVLTAAVVVRNSGPAKVHSKIYDLTEGGHPPHAPVLADLSGLTDNERSRIVSDYVRLSTPLARSCPEFALGAGLPGVEPSGEANTTTGLAGLGNLLSQFAGEDGLPTPHGSLLRSPIAVLDSPGPALPSLAEGYITPRFRLVPDLRGTGPGIASDKWWDDQPLHDDIERFLAAHLLGLPALLAPLVVLGHPGAGKSLLTKLLAARLPAREFRPLRVELRYTPAELDIQGQLEHTLKHLTGREVSWPDWSEQESGPIPVVLLDGFDELLQAGAQKLGQTRQWGYLQEVEEFQKREAAQGRPLIVIVTSRTVVADRADVPATSQVIRLEPFDESEIDRWLDVWNTTNTGYFARHALLPLTPEVVLPHRDLAAQPLLLLMLALYDAVGNALHSLRDRDMTRTQLYDQLLTEFIRRQVDKDGPLPPAEAATAVDREVHRLSVIAVSMFHRGAQSVSEKEADRALRALGVADDGLGLLFGRFFFVHEAQAVVTEERLRSYEFMHATFGEHLAARRIEGALRRLVDGGGPWDDGELYALLSFAPLTDRAQLVQNLRDMLTTWPRDRRHSGLLPALLSLFRAVSWGPEHRTDVDYAPVRVRRRYREAVYEMNLVIIAVVVAGEVHVSDLFADSLAPTAEWRRHALGWQAQLSVGSWAALTSALTPERCWRGPVKYTADVDLRLTTRPASLVDHALNWAIGVSPPETSRSLSDRLEERLSDTPVPQLIRQVRFVGDRDTEQLLHISYPMLLQFPSAMSAFRPMPGNLCHSAAHALIALLTRDVYEPAELPGLYLECLRYVGGALEFEERGPYLEAVLRQLVHDASALTDEALAEIIDELRATYDVDAVPLTRTAYQALLLFLRHAVNRSSPHLAEPLDNIRPMLSTGDRLGALEGLLELIHLSHSTHTWRWSGSPPWGITDHLDDLLERLDLPTTATTHPTALIDLLRLAAEIGLDDWLATRTPEILAALPPHAIGLLRPSDLPRLRAALPEGAYAEQFDEVEQAWRGRE</sequence>
<proteinExistence type="predicted"/>